<sequence length="194" mass="21904">MAVDARRRFIGWQTFFDFGDGQVRPNKRIDTRISTALFNLPLQTTATGDPPTALPQRNLLRHVTWSLPSGQAIARAMGIPVLGQDSFPELRQFNVGFDANTPLWYYIRLPEGYNAYHNRRDKNSNGDNPEHPSPKPTDPQLPPNSEVEKKSERANDRTAKSSENRGEPDFVRIKGPRPYLETPCKTLKTAETTG</sequence>
<gene>
    <name evidence="2" type="ORF">LWC34_22035</name>
</gene>
<dbReference type="EMBL" id="JAJVCN010000002">
    <property type="protein sequence ID" value="MCE7005482.1"/>
    <property type="molecule type" value="Genomic_DNA"/>
</dbReference>
<evidence type="ECO:0000256" key="1">
    <source>
        <dbReference type="SAM" id="MobiDB-lite"/>
    </source>
</evidence>
<dbReference type="RefSeq" id="WP_233727062.1">
    <property type="nucleotide sequence ID" value="NZ_JAJVCN010000002.1"/>
</dbReference>
<dbReference type="Proteomes" id="UP001521150">
    <property type="component" value="Unassembled WGS sequence"/>
</dbReference>
<name>A0ABS8ZDF0_9PSEU</name>
<feature type="compositionally biased region" description="Basic and acidic residues" evidence="1">
    <location>
        <begin position="121"/>
        <end position="133"/>
    </location>
</feature>
<accession>A0ABS8ZDF0</accession>
<protein>
    <submittedName>
        <fullName evidence="2">Uncharacterized protein</fullName>
    </submittedName>
</protein>
<reference evidence="2 3" key="1">
    <citation type="submission" date="2021-12" db="EMBL/GenBank/DDBJ databases">
        <title>Genome sequence of Kibdelosporangium philippinense ATCC 49844.</title>
        <authorList>
            <person name="Fedorov E.A."/>
            <person name="Omeragic M."/>
            <person name="Shalygina K.F."/>
            <person name="Maclea K.S."/>
        </authorList>
    </citation>
    <scope>NUCLEOTIDE SEQUENCE [LARGE SCALE GENOMIC DNA]</scope>
    <source>
        <strain evidence="2 3">ATCC 49844</strain>
    </source>
</reference>
<evidence type="ECO:0000313" key="2">
    <source>
        <dbReference type="EMBL" id="MCE7005482.1"/>
    </source>
</evidence>
<organism evidence="2 3">
    <name type="scientific">Kibdelosporangium philippinense</name>
    <dbReference type="NCBI Taxonomy" id="211113"/>
    <lineage>
        <taxon>Bacteria</taxon>
        <taxon>Bacillati</taxon>
        <taxon>Actinomycetota</taxon>
        <taxon>Actinomycetes</taxon>
        <taxon>Pseudonocardiales</taxon>
        <taxon>Pseudonocardiaceae</taxon>
        <taxon>Kibdelosporangium</taxon>
    </lineage>
</organism>
<evidence type="ECO:0000313" key="3">
    <source>
        <dbReference type="Proteomes" id="UP001521150"/>
    </source>
</evidence>
<feature type="compositionally biased region" description="Basic and acidic residues" evidence="1">
    <location>
        <begin position="146"/>
        <end position="172"/>
    </location>
</feature>
<proteinExistence type="predicted"/>
<comment type="caution">
    <text evidence="2">The sequence shown here is derived from an EMBL/GenBank/DDBJ whole genome shotgun (WGS) entry which is preliminary data.</text>
</comment>
<feature type="region of interest" description="Disordered" evidence="1">
    <location>
        <begin position="117"/>
        <end position="194"/>
    </location>
</feature>
<keyword evidence="3" id="KW-1185">Reference proteome</keyword>